<dbReference type="Pfam" id="PF00082">
    <property type="entry name" value="Peptidase_S8"/>
    <property type="match status" value="1"/>
</dbReference>
<comment type="subcellular location">
    <subcellularLocation>
        <location evidence="1">Secreted</location>
    </subcellularLocation>
</comment>
<evidence type="ECO:0000256" key="3">
    <source>
        <dbReference type="ARBA" id="ARBA00022525"/>
    </source>
</evidence>
<dbReference type="InterPro" id="IPR050131">
    <property type="entry name" value="Peptidase_S8_subtilisin-like"/>
</dbReference>
<dbReference type="InterPro" id="IPR036852">
    <property type="entry name" value="Peptidase_S8/S53_dom_sf"/>
</dbReference>
<evidence type="ECO:0000256" key="4">
    <source>
        <dbReference type="ARBA" id="ARBA00022670"/>
    </source>
</evidence>
<evidence type="ECO:0000256" key="6">
    <source>
        <dbReference type="ARBA" id="ARBA00022825"/>
    </source>
</evidence>
<dbReference type="PROSITE" id="PS51892">
    <property type="entry name" value="SUBTILASE"/>
    <property type="match status" value="1"/>
</dbReference>
<feature type="domain" description="Peptidase S8/S53" evidence="7">
    <location>
        <begin position="155"/>
        <end position="402"/>
    </location>
</feature>
<evidence type="ECO:0000256" key="1">
    <source>
        <dbReference type="ARBA" id="ARBA00004613"/>
    </source>
</evidence>
<feature type="domain" description="Fervidolysin-like N-terminal prodomain" evidence="8">
    <location>
        <begin position="26"/>
        <end position="84"/>
    </location>
</feature>
<dbReference type="PROSITE" id="PS00137">
    <property type="entry name" value="SUBTILASE_HIS"/>
    <property type="match status" value="1"/>
</dbReference>
<dbReference type="SUPFAM" id="SSF52743">
    <property type="entry name" value="Subtilisin-like"/>
    <property type="match status" value="1"/>
</dbReference>
<keyword evidence="3" id="KW-0964">Secreted</keyword>
<dbReference type="CDD" id="cd07484">
    <property type="entry name" value="Peptidases_S8_Thermitase_like"/>
    <property type="match status" value="1"/>
</dbReference>
<dbReference type="InterPro" id="IPR054399">
    <property type="entry name" value="Fervidolysin-like_N_prodom"/>
</dbReference>
<proteinExistence type="inferred from homology"/>
<evidence type="ECO:0000313" key="9">
    <source>
        <dbReference type="EMBL" id="VAW40103.1"/>
    </source>
</evidence>
<keyword evidence="6" id="KW-0720">Serine protease</keyword>
<dbReference type="InterPro" id="IPR023827">
    <property type="entry name" value="Peptidase_S8_Asp-AS"/>
</dbReference>
<accession>A0A3B0VIH3</accession>
<dbReference type="GO" id="GO:0005576">
    <property type="term" value="C:extracellular region"/>
    <property type="evidence" value="ECO:0007669"/>
    <property type="project" value="UniProtKB-SubCell"/>
</dbReference>
<sequence>MKHVVRIASMVLVLFMLAATGWSGQAATGEPGNFMPNQLIIGFRPGLSNARIKRIVTRMGGRILGRVNMPRVKARLVRMPATTQEEIDANIAAVKSTAAAHKGKILYVEKNGIERAFRSIGDSNILSQSADPQLAEQWGYYDTGANTIPLPSRRAPVVAVVDTGVDYHHPDLRGRVIRGRDFVNGDQDPMDDNGHGTHCAGIIAANPANGFGISGISWKSKILAVKVIGSDGWGTTFDVVKGIIYAANRAGVKVISMSLGGEDSPTERAAVRYAVVTRKRLLVAAAGNGNTNSTTSSYPAAYAIDFPGQVLAVAAHGKDHCRASFSNYGTWISISAPGVDILSTVPPNQITDLAGTSSNNGYGEWSGTSMATPFVAGAAAVLWAEHPRWTNTQIGDQLIDHSAESFDPLNRDGVCWPDDGSTFGRLNLPSAMESDPVACGFGVVTGMAMDAESGEPLAGAIVYTKDGRRKTGRDVVPWWGQLTDPDNQSLLTAGPGLFTVTASPGGSDQDLHVVKKGYARPVFHDIPVPADCSSVNVGVLPVPPNKGKYFVTITWTETDPTVVAYDLLAYLPDSQYIGWLNWLGYNAYYNLGETTAYPWARYFWDSDSTDSILRSQTESIRLVKTLPGQTAIFVNDWQNGAGSNHWSTSGIQVFIYKWSGGGLKLVQRLTPNLNLFPSGEYWYIADIKGNKITVRNVLTDTRPGSGS</sequence>
<dbReference type="PANTHER" id="PTHR43806">
    <property type="entry name" value="PEPTIDASE S8"/>
    <property type="match status" value="1"/>
</dbReference>
<dbReference type="EMBL" id="UOEY01000095">
    <property type="protein sequence ID" value="VAW40103.1"/>
    <property type="molecule type" value="Genomic_DNA"/>
</dbReference>
<dbReference type="Gene3D" id="3.40.50.200">
    <property type="entry name" value="Peptidase S8/S53 domain"/>
    <property type="match status" value="1"/>
</dbReference>
<evidence type="ECO:0000256" key="5">
    <source>
        <dbReference type="ARBA" id="ARBA00022801"/>
    </source>
</evidence>
<dbReference type="PRINTS" id="PR00723">
    <property type="entry name" value="SUBTILISIN"/>
</dbReference>
<evidence type="ECO:0000256" key="2">
    <source>
        <dbReference type="ARBA" id="ARBA00011073"/>
    </source>
</evidence>
<gene>
    <name evidence="9" type="ORF">MNBD_DELTA04-639</name>
</gene>
<dbReference type="PROSITE" id="PS00138">
    <property type="entry name" value="SUBTILASE_SER"/>
    <property type="match status" value="1"/>
</dbReference>
<dbReference type="PROSITE" id="PS00136">
    <property type="entry name" value="SUBTILASE_ASP"/>
    <property type="match status" value="1"/>
</dbReference>
<comment type="similarity">
    <text evidence="2">Belongs to the peptidase S8 family.</text>
</comment>
<keyword evidence="5" id="KW-0378">Hydrolase</keyword>
<dbReference type="InterPro" id="IPR034084">
    <property type="entry name" value="Thermitase-like_dom"/>
</dbReference>
<dbReference type="Pfam" id="PF22148">
    <property type="entry name" value="Fervidolysin_NPro-like"/>
    <property type="match status" value="1"/>
</dbReference>
<dbReference type="AlphaFoldDB" id="A0A3B0VIH3"/>
<protein>
    <submittedName>
        <fullName evidence="9">Uncharacterized protein</fullName>
    </submittedName>
</protein>
<dbReference type="GO" id="GO:0006508">
    <property type="term" value="P:proteolysis"/>
    <property type="evidence" value="ECO:0007669"/>
    <property type="project" value="UniProtKB-KW"/>
</dbReference>
<dbReference type="GO" id="GO:0004252">
    <property type="term" value="F:serine-type endopeptidase activity"/>
    <property type="evidence" value="ECO:0007669"/>
    <property type="project" value="InterPro"/>
</dbReference>
<dbReference type="InterPro" id="IPR022398">
    <property type="entry name" value="Peptidase_S8_His-AS"/>
</dbReference>
<organism evidence="9">
    <name type="scientific">hydrothermal vent metagenome</name>
    <dbReference type="NCBI Taxonomy" id="652676"/>
    <lineage>
        <taxon>unclassified sequences</taxon>
        <taxon>metagenomes</taxon>
        <taxon>ecological metagenomes</taxon>
    </lineage>
</organism>
<evidence type="ECO:0000259" key="8">
    <source>
        <dbReference type="Pfam" id="PF22148"/>
    </source>
</evidence>
<dbReference type="InterPro" id="IPR023828">
    <property type="entry name" value="Peptidase_S8_Ser-AS"/>
</dbReference>
<dbReference type="PANTHER" id="PTHR43806:SF11">
    <property type="entry name" value="CEREVISIN-RELATED"/>
    <property type="match status" value="1"/>
</dbReference>
<keyword evidence="4" id="KW-0645">Protease</keyword>
<dbReference type="InterPro" id="IPR015500">
    <property type="entry name" value="Peptidase_S8_subtilisin-rel"/>
</dbReference>
<reference evidence="9" key="1">
    <citation type="submission" date="2018-06" db="EMBL/GenBank/DDBJ databases">
        <authorList>
            <person name="Zhirakovskaya E."/>
        </authorList>
    </citation>
    <scope>NUCLEOTIDE SEQUENCE</scope>
</reference>
<name>A0A3B0VIH3_9ZZZZ</name>
<evidence type="ECO:0000259" key="7">
    <source>
        <dbReference type="Pfam" id="PF00082"/>
    </source>
</evidence>
<dbReference type="InterPro" id="IPR000209">
    <property type="entry name" value="Peptidase_S8/S53_dom"/>
</dbReference>